<evidence type="ECO:0000259" key="9">
    <source>
        <dbReference type="Pfam" id="PF00535"/>
    </source>
</evidence>
<gene>
    <name evidence="10" type="ORF">EHT87_12670</name>
</gene>
<organism evidence="10 11">
    <name type="scientific">Larkinella knui</name>
    <dbReference type="NCBI Taxonomy" id="2025310"/>
    <lineage>
        <taxon>Bacteria</taxon>
        <taxon>Pseudomonadati</taxon>
        <taxon>Bacteroidota</taxon>
        <taxon>Cytophagia</taxon>
        <taxon>Cytophagales</taxon>
        <taxon>Spirosomataceae</taxon>
        <taxon>Larkinella</taxon>
    </lineage>
</organism>
<feature type="transmembrane region" description="Helical" evidence="8">
    <location>
        <begin position="203"/>
        <end position="219"/>
    </location>
</feature>
<dbReference type="PANTHER" id="PTHR48090:SF3">
    <property type="entry name" value="UNDECAPRENYL-PHOSPHATE 4-DEOXY-4-FORMAMIDO-L-ARABINOSE TRANSFERASE"/>
    <property type="match status" value="1"/>
</dbReference>
<dbReference type="Pfam" id="PF00535">
    <property type="entry name" value="Glycos_transf_2"/>
    <property type="match status" value="1"/>
</dbReference>
<dbReference type="PANTHER" id="PTHR48090">
    <property type="entry name" value="UNDECAPRENYL-PHOSPHATE 4-DEOXY-4-FORMAMIDO-L-ARABINOSE TRANSFERASE-RELATED"/>
    <property type="match status" value="1"/>
</dbReference>
<dbReference type="Proteomes" id="UP000274271">
    <property type="component" value="Unassembled WGS sequence"/>
</dbReference>
<dbReference type="OrthoDB" id="9807778at2"/>
<dbReference type="GO" id="GO:0005886">
    <property type="term" value="C:plasma membrane"/>
    <property type="evidence" value="ECO:0007669"/>
    <property type="project" value="TreeGrafter"/>
</dbReference>
<keyword evidence="4 8" id="KW-0812">Transmembrane</keyword>
<dbReference type="GO" id="GO:0009103">
    <property type="term" value="P:lipopolysaccharide biosynthetic process"/>
    <property type="evidence" value="ECO:0007669"/>
    <property type="project" value="UniProtKB-KW"/>
</dbReference>
<keyword evidence="7 8" id="KW-0472">Membrane</keyword>
<comment type="caution">
    <text evidence="10">The sequence shown here is derived from an EMBL/GenBank/DDBJ whole genome shotgun (WGS) entry which is preliminary data.</text>
</comment>
<keyword evidence="5" id="KW-0448">Lipopolysaccharide biosynthesis</keyword>
<sequence length="321" mass="36851">MLLSVIIPVYNSERTLFSLVECLTYELADYPFEIVLVNDGSRDASEEICETLAHTYPQVQFVSLRKNFGEFHAVMCGLNHARGEYCVIIDDDFQNPPQEIIKLLREAQQGDYDVVYSQYEKKNHVLFRNMGSWLVNRLTTWLLRKPADLYLSSFKLIRQEVVQEIVQYTGPYPYIDGLIFRTTRNIGRVIVQHHKRREGGSNYTVQRLISLFLTILFGYSVQPLRLLTTLGIGMMGFSILAGLAETIGSLLTQHLPATDHLLWLTVCLCGGIQLFGMGLLGEYVGRLFMMQSGLPQYVVKSEHFNYDRESERVRKYVPSRA</sequence>
<keyword evidence="6 8" id="KW-1133">Transmembrane helix</keyword>
<accession>A0A3P1CQ89</accession>
<evidence type="ECO:0000313" key="11">
    <source>
        <dbReference type="Proteomes" id="UP000274271"/>
    </source>
</evidence>
<dbReference type="GO" id="GO:0099621">
    <property type="term" value="F:undecaprenyl-phosphate 4-deoxy-4-formamido-L-arabinose transferase activity"/>
    <property type="evidence" value="ECO:0007669"/>
    <property type="project" value="TreeGrafter"/>
</dbReference>
<keyword evidence="2" id="KW-0328">Glycosyltransferase</keyword>
<dbReference type="InterPro" id="IPR029044">
    <property type="entry name" value="Nucleotide-diphossugar_trans"/>
</dbReference>
<evidence type="ECO:0000256" key="5">
    <source>
        <dbReference type="ARBA" id="ARBA00022985"/>
    </source>
</evidence>
<dbReference type="EMBL" id="RQJP01000002">
    <property type="protein sequence ID" value="RRB15380.1"/>
    <property type="molecule type" value="Genomic_DNA"/>
</dbReference>
<evidence type="ECO:0000256" key="3">
    <source>
        <dbReference type="ARBA" id="ARBA00022679"/>
    </source>
</evidence>
<feature type="transmembrane region" description="Helical" evidence="8">
    <location>
        <begin position="260"/>
        <end position="280"/>
    </location>
</feature>
<name>A0A3P1CQ89_9BACT</name>
<evidence type="ECO:0000256" key="7">
    <source>
        <dbReference type="ARBA" id="ARBA00023136"/>
    </source>
</evidence>
<dbReference type="InterPro" id="IPR050256">
    <property type="entry name" value="Glycosyltransferase_2"/>
</dbReference>
<keyword evidence="1" id="KW-1003">Cell membrane</keyword>
<evidence type="ECO:0000256" key="4">
    <source>
        <dbReference type="ARBA" id="ARBA00022692"/>
    </source>
</evidence>
<evidence type="ECO:0000256" key="2">
    <source>
        <dbReference type="ARBA" id="ARBA00022676"/>
    </source>
</evidence>
<dbReference type="SUPFAM" id="SSF53448">
    <property type="entry name" value="Nucleotide-diphospho-sugar transferases"/>
    <property type="match status" value="1"/>
</dbReference>
<dbReference type="CDD" id="cd04187">
    <property type="entry name" value="DPM1_like_bac"/>
    <property type="match status" value="1"/>
</dbReference>
<evidence type="ECO:0000256" key="6">
    <source>
        <dbReference type="ARBA" id="ARBA00022989"/>
    </source>
</evidence>
<dbReference type="Gene3D" id="3.90.550.10">
    <property type="entry name" value="Spore Coat Polysaccharide Biosynthesis Protein SpsA, Chain A"/>
    <property type="match status" value="1"/>
</dbReference>
<evidence type="ECO:0000256" key="8">
    <source>
        <dbReference type="SAM" id="Phobius"/>
    </source>
</evidence>
<reference evidence="10 11" key="1">
    <citation type="submission" date="2018-11" db="EMBL/GenBank/DDBJ databases">
        <authorList>
            <person name="Zhou Z."/>
            <person name="Wang G."/>
        </authorList>
    </citation>
    <scope>NUCLEOTIDE SEQUENCE [LARGE SCALE GENOMIC DNA]</scope>
    <source>
        <strain evidence="10 11">KCTC42998</strain>
    </source>
</reference>
<protein>
    <submittedName>
        <fullName evidence="10">Glycosyltransferase</fullName>
    </submittedName>
</protein>
<evidence type="ECO:0000313" key="10">
    <source>
        <dbReference type="EMBL" id="RRB15380.1"/>
    </source>
</evidence>
<dbReference type="RefSeq" id="WP_124906984.1">
    <property type="nucleotide sequence ID" value="NZ_RQJP01000002.1"/>
</dbReference>
<dbReference type="InterPro" id="IPR001173">
    <property type="entry name" value="Glyco_trans_2-like"/>
</dbReference>
<keyword evidence="11" id="KW-1185">Reference proteome</keyword>
<feature type="transmembrane region" description="Helical" evidence="8">
    <location>
        <begin position="226"/>
        <end position="248"/>
    </location>
</feature>
<dbReference type="AlphaFoldDB" id="A0A3P1CQ89"/>
<feature type="domain" description="Glycosyltransferase 2-like" evidence="9">
    <location>
        <begin position="4"/>
        <end position="162"/>
    </location>
</feature>
<evidence type="ECO:0000256" key="1">
    <source>
        <dbReference type="ARBA" id="ARBA00022475"/>
    </source>
</evidence>
<keyword evidence="3 10" id="KW-0808">Transferase</keyword>
<proteinExistence type="predicted"/>